<evidence type="ECO:0000313" key="2">
    <source>
        <dbReference type="Proteomes" id="UP000290289"/>
    </source>
</evidence>
<proteinExistence type="predicted"/>
<comment type="caution">
    <text evidence="1">The sequence shown here is derived from an EMBL/GenBank/DDBJ whole genome shotgun (WGS) entry which is preliminary data.</text>
</comment>
<sequence length="191" mass="22183">MRQHVVHDHRRTAQRQKGCETMKKAEIFWPTFDQITTTVFGCGGIYSVALFDVIRDQSNVIETNFFKPNDISPIKNKHVISHPSLDSAIARYCPLWVYYSFTDLFLRNQTKNSQWVTHPMIALNRTRLTSEFRWNLKPVSSKRSLVIGRGACTYKAHHPLSVGQCEMLHVNRHLINNPNHLQPHHLILVEV</sequence>
<reference evidence="1 2" key="1">
    <citation type="submission" date="2018-10" db="EMBL/GenBank/DDBJ databases">
        <title>A high-quality apple genome assembly.</title>
        <authorList>
            <person name="Hu J."/>
        </authorList>
    </citation>
    <scope>NUCLEOTIDE SEQUENCE [LARGE SCALE GENOMIC DNA]</scope>
    <source>
        <strain evidence="2">cv. HFTH1</strain>
        <tissue evidence="1">Young leaf</tissue>
    </source>
</reference>
<dbReference type="EMBL" id="RDQH01000343">
    <property type="protein sequence ID" value="RXH67900.1"/>
    <property type="molecule type" value="Genomic_DNA"/>
</dbReference>
<gene>
    <name evidence="1" type="ORF">DVH24_028047</name>
</gene>
<protein>
    <submittedName>
        <fullName evidence="1">Uncharacterized protein</fullName>
    </submittedName>
</protein>
<evidence type="ECO:0000313" key="1">
    <source>
        <dbReference type="EMBL" id="RXH67900.1"/>
    </source>
</evidence>
<organism evidence="1 2">
    <name type="scientific">Malus domestica</name>
    <name type="common">Apple</name>
    <name type="synonym">Pyrus malus</name>
    <dbReference type="NCBI Taxonomy" id="3750"/>
    <lineage>
        <taxon>Eukaryota</taxon>
        <taxon>Viridiplantae</taxon>
        <taxon>Streptophyta</taxon>
        <taxon>Embryophyta</taxon>
        <taxon>Tracheophyta</taxon>
        <taxon>Spermatophyta</taxon>
        <taxon>Magnoliopsida</taxon>
        <taxon>eudicotyledons</taxon>
        <taxon>Gunneridae</taxon>
        <taxon>Pentapetalae</taxon>
        <taxon>rosids</taxon>
        <taxon>fabids</taxon>
        <taxon>Rosales</taxon>
        <taxon>Rosaceae</taxon>
        <taxon>Amygdaloideae</taxon>
        <taxon>Maleae</taxon>
        <taxon>Malus</taxon>
    </lineage>
</organism>
<dbReference type="Proteomes" id="UP000290289">
    <property type="component" value="Chromosome 17"/>
</dbReference>
<keyword evidence="2" id="KW-1185">Reference proteome</keyword>
<accession>A0A498HAP5</accession>
<name>A0A498HAP5_MALDO</name>
<dbReference type="AlphaFoldDB" id="A0A498HAP5"/>